<protein>
    <recommendedName>
        <fullName evidence="2">Cas12f1-like TNB domain-containing protein</fullName>
    </recommendedName>
</protein>
<evidence type="ECO:0000256" key="1">
    <source>
        <dbReference type="ARBA" id="ARBA00023125"/>
    </source>
</evidence>
<evidence type="ECO:0000259" key="2">
    <source>
        <dbReference type="Pfam" id="PF07282"/>
    </source>
</evidence>
<gene>
    <name evidence="3" type="ORF">B9Q04_06850</name>
</gene>
<dbReference type="InterPro" id="IPR010095">
    <property type="entry name" value="Cas12f1-like_TNB"/>
</dbReference>
<sequence>RSRIWNRRISRSDWRGIAKILEGRLWEVKVVELDPYGSSSYCSRCGWENRDLNGAEVFVCGGCGLRIDRQLNAAINLYMRLTFGYTTNWEDGKKRVELRMEGASQKAWWDAVVLPSLVGGCVLTGAERSDPDELVRGLHDAVKPKLCYAYDRYADAYLRIPT</sequence>
<organism evidence="3 4">
    <name type="scientific">Candidatus Marsarchaeota G2 archaeon BE_D</name>
    <dbReference type="NCBI Taxonomy" id="1978158"/>
    <lineage>
        <taxon>Archaea</taxon>
        <taxon>Candidatus Marsarchaeota</taxon>
        <taxon>Candidatus Marsarchaeota group 2</taxon>
    </lineage>
</organism>
<keyword evidence="1" id="KW-0238">DNA-binding</keyword>
<dbReference type="GO" id="GO:0003677">
    <property type="term" value="F:DNA binding"/>
    <property type="evidence" value="ECO:0007669"/>
    <property type="project" value="UniProtKB-KW"/>
</dbReference>
<comment type="caution">
    <text evidence="3">The sequence shown here is derived from an EMBL/GenBank/DDBJ whole genome shotgun (WGS) entry which is preliminary data.</text>
</comment>
<dbReference type="Proteomes" id="UP000242015">
    <property type="component" value="Unassembled WGS sequence"/>
</dbReference>
<dbReference type="AlphaFoldDB" id="A0A2R6CBQ0"/>
<reference evidence="3 4" key="1">
    <citation type="submission" date="2017-04" db="EMBL/GenBank/DDBJ databases">
        <title>Novel microbial lineages endemic to geothermal iron-oxide mats fill important gaps in the evolutionary history of Archaea.</title>
        <authorList>
            <person name="Jay Z.J."/>
            <person name="Beam J.P."/>
            <person name="Dlakic M."/>
            <person name="Rusch D.B."/>
            <person name="Kozubal M.A."/>
            <person name="Inskeep W.P."/>
        </authorList>
    </citation>
    <scope>NUCLEOTIDE SEQUENCE [LARGE SCALE GENOMIC DNA]</scope>
    <source>
        <strain evidence="3">BE_D</strain>
    </source>
</reference>
<dbReference type="Pfam" id="PF07282">
    <property type="entry name" value="Cas12f1-like_TNB"/>
    <property type="match status" value="1"/>
</dbReference>
<proteinExistence type="predicted"/>
<feature type="non-terminal residue" evidence="3">
    <location>
        <position position="1"/>
    </location>
</feature>
<dbReference type="EMBL" id="NEXF01000124">
    <property type="protein sequence ID" value="PSO08186.1"/>
    <property type="molecule type" value="Genomic_DNA"/>
</dbReference>
<accession>A0A2R6CBQ0</accession>
<evidence type="ECO:0000313" key="4">
    <source>
        <dbReference type="Proteomes" id="UP000242015"/>
    </source>
</evidence>
<evidence type="ECO:0000313" key="3">
    <source>
        <dbReference type="EMBL" id="PSO08186.1"/>
    </source>
</evidence>
<feature type="domain" description="Cas12f1-like TNB" evidence="2">
    <location>
        <begin position="26"/>
        <end position="77"/>
    </location>
</feature>
<name>A0A2R6CBQ0_9ARCH</name>